<organism evidence="2 3">
    <name type="scientific">Pseudomonas migulae</name>
    <dbReference type="NCBI Taxonomy" id="78543"/>
    <lineage>
        <taxon>Bacteria</taxon>
        <taxon>Pseudomonadati</taxon>
        <taxon>Pseudomonadota</taxon>
        <taxon>Gammaproteobacteria</taxon>
        <taxon>Pseudomonadales</taxon>
        <taxon>Pseudomonadaceae</taxon>
        <taxon>Pseudomonas</taxon>
    </lineage>
</organism>
<gene>
    <name evidence="2" type="ORF">SAMN04490194_1508</name>
</gene>
<dbReference type="EMBL" id="FNTY01000002">
    <property type="protein sequence ID" value="SEE24211.1"/>
    <property type="molecule type" value="Genomic_DNA"/>
</dbReference>
<evidence type="ECO:0000313" key="2">
    <source>
        <dbReference type="EMBL" id="SEE24211.1"/>
    </source>
</evidence>
<dbReference type="InterPro" id="IPR054232">
    <property type="entry name" value="DUF6957"/>
</dbReference>
<dbReference type="Proteomes" id="UP000198985">
    <property type="component" value="Unassembled WGS sequence"/>
</dbReference>
<dbReference type="Pfam" id="PF22275">
    <property type="entry name" value="DUF6957"/>
    <property type="match status" value="1"/>
</dbReference>
<dbReference type="AlphaFoldDB" id="A0A1H5H975"/>
<sequence length="140" mass="15626">MQADLIEDVLYGPAQMLGGSQLEDGELIQLAREEFEGQPFCIVRNWMIVDLLLSEAQEREVRKQGLEPTVLFISKAVFDSETRVQTGEALITGYQKDFHGCFFESKDKLYILAGRGARKHASLPAINALGDLIDDSFSNT</sequence>
<dbReference type="RefSeq" id="WP_084323641.1">
    <property type="nucleotide sequence ID" value="NZ_FNTY01000002.1"/>
</dbReference>
<name>A0A1H5H975_9PSED</name>
<evidence type="ECO:0000259" key="1">
    <source>
        <dbReference type="Pfam" id="PF22275"/>
    </source>
</evidence>
<feature type="domain" description="DUF6957" evidence="1">
    <location>
        <begin position="19"/>
        <end position="127"/>
    </location>
</feature>
<evidence type="ECO:0000313" key="3">
    <source>
        <dbReference type="Proteomes" id="UP000198985"/>
    </source>
</evidence>
<accession>A0A1H5H975</accession>
<reference evidence="2 3" key="1">
    <citation type="submission" date="2016-10" db="EMBL/GenBank/DDBJ databases">
        <authorList>
            <person name="de Groot N.N."/>
        </authorList>
    </citation>
    <scope>NUCLEOTIDE SEQUENCE [LARGE SCALE GENOMIC DNA]</scope>
    <source>
        <strain evidence="2 3">BS3662</strain>
    </source>
</reference>
<protein>
    <recommendedName>
        <fullName evidence="1">DUF6957 domain-containing protein</fullName>
    </recommendedName>
</protein>
<proteinExistence type="predicted"/>